<dbReference type="AlphaFoldDB" id="A0A9D1L2X4"/>
<accession>A0A9D1L2X4</accession>
<sequence>MRGLILVEHDLYSVADRLKEIDPRYELFYNPALGRYEIHVSGALQMTVQGGVPDARTVARVRETRVERAEAVMREIERANAAARAAAEKNALDRAHNLCEKEGLCL</sequence>
<comment type="caution">
    <text evidence="1">The sequence shown here is derived from an EMBL/GenBank/DDBJ whole genome shotgun (WGS) entry which is preliminary data.</text>
</comment>
<dbReference type="Proteomes" id="UP000824088">
    <property type="component" value="Unassembled WGS sequence"/>
</dbReference>
<reference evidence="1" key="1">
    <citation type="submission" date="2020-10" db="EMBL/GenBank/DDBJ databases">
        <authorList>
            <person name="Gilroy R."/>
        </authorList>
    </citation>
    <scope>NUCLEOTIDE SEQUENCE</scope>
    <source>
        <strain evidence="1">1063</strain>
    </source>
</reference>
<gene>
    <name evidence="1" type="ORF">IAD51_04030</name>
</gene>
<reference evidence="1" key="2">
    <citation type="journal article" date="2021" name="PeerJ">
        <title>Extensive microbial diversity within the chicken gut microbiome revealed by metagenomics and culture.</title>
        <authorList>
            <person name="Gilroy R."/>
            <person name="Ravi A."/>
            <person name="Getino M."/>
            <person name="Pursley I."/>
            <person name="Horton D.L."/>
            <person name="Alikhan N.F."/>
            <person name="Baker D."/>
            <person name="Gharbi K."/>
            <person name="Hall N."/>
            <person name="Watson M."/>
            <person name="Adriaenssens E.M."/>
            <person name="Foster-Nyarko E."/>
            <person name="Jarju S."/>
            <person name="Secka A."/>
            <person name="Antonio M."/>
            <person name="Oren A."/>
            <person name="Chaudhuri R.R."/>
            <person name="La Ragione R."/>
            <person name="Hildebrand F."/>
            <person name="Pallen M.J."/>
        </authorList>
    </citation>
    <scope>NUCLEOTIDE SEQUENCE</scope>
    <source>
        <strain evidence="1">1063</strain>
    </source>
</reference>
<evidence type="ECO:0000313" key="2">
    <source>
        <dbReference type="Proteomes" id="UP000824088"/>
    </source>
</evidence>
<organism evidence="1 2">
    <name type="scientific">Candidatus Limadaptatus stercorigallinarum</name>
    <dbReference type="NCBI Taxonomy" id="2840845"/>
    <lineage>
        <taxon>Bacteria</taxon>
        <taxon>Bacillati</taxon>
        <taxon>Bacillota</taxon>
        <taxon>Clostridia</taxon>
        <taxon>Eubacteriales</taxon>
        <taxon>Candidatus Limadaptatus</taxon>
    </lineage>
</organism>
<dbReference type="EMBL" id="DVMN01000071">
    <property type="protein sequence ID" value="HIU21382.1"/>
    <property type="molecule type" value="Genomic_DNA"/>
</dbReference>
<protein>
    <submittedName>
        <fullName evidence="1">Uncharacterized protein</fullName>
    </submittedName>
</protein>
<proteinExistence type="predicted"/>
<evidence type="ECO:0000313" key="1">
    <source>
        <dbReference type="EMBL" id="HIU21382.1"/>
    </source>
</evidence>
<name>A0A9D1L2X4_9FIRM</name>